<keyword evidence="7" id="KW-0238">DNA-binding</keyword>
<evidence type="ECO:0000259" key="12">
    <source>
        <dbReference type="PROSITE" id="PS50110"/>
    </source>
</evidence>
<reference evidence="13 14" key="1">
    <citation type="submission" date="2016-10" db="EMBL/GenBank/DDBJ databases">
        <authorList>
            <person name="de Groot N.N."/>
        </authorList>
    </citation>
    <scope>NUCLEOTIDE SEQUENCE [LARGE SCALE GENOMIC DNA]</scope>
    <source>
        <strain evidence="13 14">KH1P1</strain>
    </source>
</reference>
<evidence type="ECO:0000256" key="2">
    <source>
        <dbReference type="ARBA" id="ARBA00018672"/>
    </source>
</evidence>
<dbReference type="OrthoDB" id="1769137at2"/>
<evidence type="ECO:0000256" key="4">
    <source>
        <dbReference type="ARBA" id="ARBA00022553"/>
    </source>
</evidence>
<evidence type="ECO:0000256" key="6">
    <source>
        <dbReference type="ARBA" id="ARBA00023015"/>
    </source>
</evidence>
<dbReference type="SMART" id="SM00448">
    <property type="entry name" value="REC"/>
    <property type="match status" value="1"/>
</dbReference>
<dbReference type="PRINTS" id="PR00032">
    <property type="entry name" value="HTHARAC"/>
</dbReference>
<dbReference type="SUPFAM" id="SSF46689">
    <property type="entry name" value="Homeodomain-like"/>
    <property type="match status" value="2"/>
</dbReference>
<dbReference type="AlphaFoldDB" id="A0A1I0C6K8"/>
<comment type="function">
    <text evidence="9">May play the central regulatory role in sporulation. It may be an element of the effector pathway responsible for the activation of sporulation genes in response to nutritional stress. Spo0A may act in concert with spo0H (a sigma factor) to control the expression of some genes that are critical to the sporulation process.</text>
</comment>
<dbReference type="PANTHER" id="PTHR42713">
    <property type="entry name" value="HISTIDINE KINASE-RELATED"/>
    <property type="match status" value="1"/>
</dbReference>
<keyword evidence="4 10" id="KW-0597">Phosphoprotein</keyword>
<gene>
    <name evidence="13" type="ORF">SAMN04487771_100636</name>
</gene>
<dbReference type="GO" id="GO:0003700">
    <property type="term" value="F:DNA-binding transcription factor activity"/>
    <property type="evidence" value="ECO:0007669"/>
    <property type="project" value="InterPro"/>
</dbReference>
<dbReference type="InterPro" id="IPR011006">
    <property type="entry name" value="CheY-like_superfamily"/>
</dbReference>
<dbReference type="CDD" id="cd17536">
    <property type="entry name" value="REC_YesN-like"/>
    <property type="match status" value="1"/>
</dbReference>
<dbReference type="SMART" id="SM00342">
    <property type="entry name" value="HTH_ARAC"/>
    <property type="match status" value="1"/>
</dbReference>
<dbReference type="InterPro" id="IPR001789">
    <property type="entry name" value="Sig_transdc_resp-reg_receiver"/>
</dbReference>
<keyword evidence="6" id="KW-0805">Transcription regulation</keyword>
<accession>A0A1I0C6K8</accession>
<dbReference type="InterPro" id="IPR051552">
    <property type="entry name" value="HptR"/>
</dbReference>
<comment type="subcellular location">
    <subcellularLocation>
        <location evidence="1">Cytoplasm</location>
    </subcellularLocation>
</comment>
<dbReference type="PROSITE" id="PS00041">
    <property type="entry name" value="HTH_ARAC_FAMILY_1"/>
    <property type="match status" value="1"/>
</dbReference>
<dbReference type="InterPro" id="IPR020449">
    <property type="entry name" value="Tscrpt_reg_AraC-type_HTH"/>
</dbReference>
<feature type="domain" description="HTH araC/xylS-type" evidence="11">
    <location>
        <begin position="147"/>
        <end position="246"/>
    </location>
</feature>
<keyword evidence="5" id="KW-0902">Two-component regulatory system</keyword>
<dbReference type="PROSITE" id="PS01124">
    <property type="entry name" value="HTH_ARAC_FAMILY_2"/>
    <property type="match status" value="1"/>
</dbReference>
<sequence length="254" mass="28324">MLKILIVDDEAVVRHGIALGIDWAQEGCAVVAEAANGAEGIEAVHRYHPNLIITDVRMPHMDGLEMMKQLRAEGCEAHAIILTAYSDFEYARSAIQFGAVDYLLKPFENEDLIASVRKVLELDRRQASVGTDPLKALPKGDKSRIVMQAMSYIAEHYADQGINISTIAEAVSVSEGHLSHAFKKETSYTVNNYLTGYRVHQAIRLLKDPAIRVYEVAEQVGYRDVAYFCSIFKKNTGISPSEYQDHWHAPVNGF</sequence>
<evidence type="ECO:0000256" key="10">
    <source>
        <dbReference type="PROSITE-ProRule" id="PRU00169"/>
    </source>
</evidence>
<organism evidence="13 14">
    <name type="scientific">[Clostridium] aminophilum</name>
    <dbReference type="NCBI Taxonomy" id="1526"/>
    <lineage>
        <taxon>Bacteria</taxon>
        <taxon>Bacillati</taxon>
        <taxon>Bacillota</taxon>
        <taxon>Clostridia</taxon>
        <taxon>Lachnospirales</taxon>
        <taxon>Lachnospiraceae</taxon>
    </lineage>
</organism>
<keyword evidence="3" id="KW-0963">Cytoplasm</keyword>
<dbReference type="PANTHER" id="PTHR42713:SF3">
    <property type="entry name" value="TRANSCRIPTIONAL REGULATORY PROTEIN HPTR"/>
    <property type="match status" value="1"/>
</dbReference>
<keyword evidence="14" id="KW-1185">Reference proteome</keyword>
<dbReference type="InterPro" id="IPR018060">
    <property type="entry name" value="HTH_AraC"/>
</dbReference>
<evidence type="ECO:0000313" key="14">
    <source>
        <dbReference type="Proteomes" id="UP000199820"/>
    </source>
</evidence>
<evidence type="ECO:0000313" key="13">
    <source>
        <dbReference type="EMBL" id="SET14965.1"/>
    </source>
</evidence>
<dbReference type="Proteomes" id="UP000199820">
    <property type="component" value="Unassembled WGS sequence"/>
</dbReference>
<evidence type="ECO:0000256" key="3">
    <source>
        <dbReference type="ARBA" id="ARBA00022490"/>
    </source>
</evidence>
<dbReference type="InterPro" id="IPR009057">
    <property type="entry name" value="Homeodomain-like_sf"/>
</dbReference>
<feature type="modified residue" description="4-aspartylphosphate" evidence="10">
    <location>
        <position position="55"/>
    </location>
</feature>
<evidence type="ECO:0000256" key="9">
    <source>
        <dbReference type="ARBA" id="ARBA00024867"/>
    </source>
</evidence>
<dbReference type="Gene3D" id="1.10.10.60">
    <property type="entry name" value="Homeodomain-like"/>
    <property type="match status" value="2"/>
</dbReference>
<keyword evidence="8" id="KW-0804">Transcription</keyword>
<dbReference type="GO" id="GO:0000160">
    <property type="term" value="P:phosphorelay signal transduction system"/>
    <property type="evidence" value="ECO:0007669"/>
    <property type="project" value="UniProtKB-KW"/>
</dbReference>
<dbReference type="Gene3D" id="3.40.50.2300">
    <property type="match status" value="1"/>
</dbReference>
<proteinExistence type="predicted"/>
<evidence type="ECO:0000259" key="11">
    <source>
        <dbReference type="PROSITE" id="PS01124"/>
    </source>
</evidence>
<feature type="domain" description="Response regulatory" evidence="12">
    <location>
        <begin position="3"/>
        <end position="120"/>
    </location>
</feature>
<evidence type="ECO:0000256" key="8">
    <source>
        <dbReference type="ARBA" id="ARBA00023163"/>
    </source>
</evidence>
<dbReference type="Pfam" id="PF12833">
    <property type="entry name" value="HTH_18"/>
    <property type="match status" value="1"/>
</dbReference>
<dbReference type="GO" id="GO:0043565">
    <property type="term" value="F:sequence-specific DNA binding"/>
    <property type="evidence" value="ECO:0007669"/>
    <property type="project" value="InterPro"/>
</dbReference>
<evidence type="ECO:0000256" key="5">
    <source>
        <dbReference type="ARBA" id="ARBA00023012"/>
    </source>
</evidence>
<dbReference type="eggNOG" id="COG2207">
    <property type="taxonomic scope" value="Bacteria"/>
</dbReference>
<name>A0A1I0C6K8_9FIRM</name>
<dbReference type="EMBL" id="FOIL01000006">
    <property type="protein sequence ID" value="SET14965.1"/>
    <property type="molecule type" value="Genomic_DNA"/>
</dbReference>
<dbReference type="RefSeq" id="WP_074648751.1">
    <property type="nucleotide sequence ID" value="NZ_FOIL01000006.1"/>
</dbReference>
<protein>
    <recommendedName>
        <fullName evidence="2">Stage 0 sporulation protein A homolog</fullName>
    </recommendedName>
</protein>
<dbReference type="InterPro" id="IPR018062">
    <property type="entry name" value="HTH_AraC-typ_CS"/>
</dbReference>
<dbReference type="Pfam" id="PF00072">
    <property type="entry name" value="Response_reg"/>
    <property type="match status" value="1"/>
</dbReference>
<evidence type="ECO:0000256" key="1">
    <source>
        <dbReference type="ARBA" id="ARBA00004496"/>
    </source>
</evidence>
<dbReference type="GO" id="GO:0005737">
    <property type="term" value="C:cytoplasm"/>
    <property type="evidence" value="ECO:0007669"/>
    <property type="project" value="UniProtKB-SubCell"/>
</dbReference>
<dbReference type="SUPFAM" id="SSF52172">
    <property type="entry name" value="CheY-like"/>
    <property type="match status" value="1"/>
</dbReference>
<dbReference type="STRING" id="1526.SAMN02910262_01219"/>
<evidence type="ECO:0000256" key="7">
    <source>
        <dbReference type="ARBA" id="ARBA00023125"/>
    </source>
</evidence>
<dbReference type="eggNOG" id="COG4753">
    <property type="taxonomic scope" value="Bacteria"/>
</dbReference>
<dbReference type="PROSITE" id="PS50110">
    <property type="entry name" value="RESPONSE_REGULATORY"/>
    <property type="match status" value="1"/>
</dbReference>